<proteinExistence type="predicted"/>
<protein>
    <submittedName>
        <fullName evidence="1">Uncharacterized protein</fullName>
    </submittedName>
</protein>
<accession>A0A182Y3N9</accession>
<sequence>MHWVKDCPHTNHKCRECGEVGHWRNAAASRSIGLAESFIAQRDLLKPSRVRASRKFVEVSINGVGIRLQLDTGSDISVIGRSAWEKVGKPSLVQPTVCAKTASNERLELLGEFRAEVAICNATKPAIIRVAQVDLLLLGADLIDLFALSAVPMDVFCAKVSTTAQIRFSQGSCR</sequence>
<reference evidence="2" key="1">
    <citation type="journal article" date="2014" name="Genome Biol.">
        <title>Genome analysis of a major urban malaria vector mosquito, Anopheles stephensi.</title>
        <authorList>
            <person name="Jiang X."/>
            <person name="Peery A."/>
            <person name="Hall A.B."/>
            <person name="Sharma A."/>
            <person name="Chen X.G."/>
            <person name="Waterhouse R.M."/>
            <person name="Komissarov A."/>
            <person name="Riehle M.M."/>
            <person name="Shouche Y."/>
            <person name="Sharakhova M.V."/>
            <person name="Lawson D."/>
            <person name="Pakpour N."/>
            <person name="Arensburger P."/>
            <person name="Davidson V.L."/>
            <person name="Eiglmeier K."/>
            <person name="Emrich S."/>
            <person name="George P."/>
            <person name="Kennedy R.C."/>
            <person name="Mane S.P."/>
            <person name="Maslen G."/>
            <person name="Oringanje C."/>
            <person name="Qi Y."/>
            <person name="Settlage R."/>
            <person name="Tojo M."/>
            <person name="Tubio J.M."/>
            <person name="Unger M.F."/>
            <person name="Wang B."/>
            <person name="Vernick K.D."/>
            <person name="Ribeiro J.M."/>
            <person name="James A.A."/>
            <person name="Michel K."/>
            <person name="Riehle M.A."/>
            <person name="Luckhart S."/>
            <person name="Sharakhov I.V."/>
            <person name="Tu Z."/>
        </authorList>
    </citation>
    <scope>NUCLEOTIDE SEQUENCE [LARGE SCALE GENOMIC DNA]</scope>
    <source>
        <strain evidence="2">Indian</strain>
    </source>
</reference>
<reference evidence="1" key="2">
    <citation type="submission" date="2020-05" db="UniProtKB">
        <authorList>
            <consortium name="EnsemblMetazoa"/>
        </authorList>
    </citation>
    <scope>IDENTIFICATION</scope>
    <source>
        <strain evidence="1">Indian</strain>
    </source>
</reference>
<dbReference type="PANTHER" id="PTHR36943">
    <property type="entry name" value="CCHC-TYPE DOMAIN-CONTAINING PROTEIN"/>
    <property type="match status" value="1"/>
</dbReference>
<dbReference type="Gene3D" id="2.40.70.10">
    <property type="entry name" value="Acid Proteases"/>
    <property type="match status" value="1"/>
</dbReference>
<dbReference type="Pfam" id="PF13650">
    <property type="entry name" value="Asp_protease_2"/>
    <property type="match status" value="1"/>
</dbReference>
<dbReference type="PANTHER" id="PTHR36943:SF1">
    <property type="entry name" value="CCHC-TYPE DOMAIN-CONTAINING PROTEIN"/>
    <property type="match status" value="1"/>
</dbReference>
<dbReference type="EnsemblMetazoa" id="ASTEI03075-RA">
    <property type="protein sequence ID" value="ASTEI03075-PA"/>
    <property type="gene ID" value="ASTEI03075"/>
</dbReference>
<dbReference type="Proteomes" id="UP000076408">
    <property type="component" value="Unassembled WGS sequence"/>
</dbReference>
<dbReference type="InterPro" id="IPR021109">
    <property type="entry name" value="Peptidase_aspartic_dom_sf"/>
</dbReference>
<dbReference type="OMA" id="VANTQCN"/>
<name>A0A182Y3N9_ANOST</name>
<evidence type="ECO:0000313" key="1">
    <source>
        <dbReference type="EnsemblMetazoa" id="ASTEI03075-PA"/>
    </source>
</evidence>
<dbReference type="VEuPathDB" id="VectorBase:ASTEI20_042768"/>
<evidence type="ECO:0000313" key="2">
    <source>
        <dbReference type="Proteomes" id="UP000076408"/>
    </source>
</evidence>
<dbReference type="VEuPathDB" id="VectorBase:ASTE008517"/>
<dbReference type="STRING" id="30069.A0A182Y3N9"/>
<dbReference type="SUPFAM" id="SSF50630">
    <property type="entry name" value="Acid proteases"/>
    <property type="match status" value="1"/>
</dbReference>
<dbReference type="VEuPathDB" id="VectorBase:ASTEI03075"/>
<organism evidence="1 2">
    <name type="scientific">Anopheles stephensi</name>
    <name type="common">Indo-Pakistan malaria mosquito</name>
    <dbReference type="NCBI Taxonomy" id="30069"/>
    <lineage>
        <taxon>Eukaryota</taxon>
        <taxon>Metazoa</taxon>
        <taxon>Ecdysozoa</taxon>
        <taxon>Arthropoda</taxon>
        <taxon>Hexapoda</taxon>
        <taxon>Insecta</taxon>
        <taxon>Pterygota</taxon>
        <taxon>Neoptera</taxon>
        <taxon>Endopterygota</taxon>
        <taxon>Diptera</taxon>
        <taxon>Nematocera</taxon>
        <taxon>Culicoidea</taxon>
        <taxon>Culicidae</taxon>
        <taxon>Anophelinae</taxon>
        <taxon>Anopheles</taxon>
    </lineage>
</organism>
<keyword evidence="2" id="KW-1185">Reference proteome</keyword>
<dbReference type="AlphaFoldDB" id="A0A182Y3N9"/>